<proteinExistence type="predicted"/>
<name>A0ABS5YQK7_9ACTN</name>
<keyword evidence="4" id="KW-1185">Reference proteome</keyword>
<organism evidence="3 4">
    <name type="scientific">Paractinoplanes bogorensis</name>
    <dbReference type="NCBI Taxonomy" id="1610840"/>
    <lineage>
        <taxon>Bacteria</taxon>
        <taxon>Bacillati</taxon>
        <taxon>Actinomycetota</taxon>
        <taxon>Actinomycetes</taxon>
        <taxon>Micromonosporales</taxon>
        <taxon>Micromonosporaceae</taxon>
        <taxon>Paractinoplanes</taxon>
    </lineage>
</organism>
<dbReference type="EMBL" id="JAHKKG010000006">
    <property type="protein sequence ID" value="MBU2665743.1"/>
    <property type="molecule type" value="Genomic_DNA"/>
</dbReference>
<keyword evidence="1" id="KW-0472">Membrane</keyword>
<accession>A0ABS5YQK7</accession>
<feature type="transmembrane region" description="Helical" evidence="1">
    <location>
        <begin position="354"/>
        <end position="374"/>
    </location>
</feature>
<evidence type="ECO:0000256" key="2">
    <source>
        <dbReference type="SAM" id="SignalP"/>
    </source>
</evidence>
<keyword evidence="1" id="KW-1133">Transmembrane helix</keyword>
<feature type="signal peptide" evidence="2">
    <location>
        <begin position="1"/>
        <end position="20"/>
    </location>
</feature>
<comment type="caution">
    <text evidence="3">The sequence shown here is derived from an EMBL/GenBank/DDBJ whole genome shotgun (WGS) entry which is preliminary data.</text>
</comment>
<feature type="chain" id="PRO_5046115659" description="Fibronectin type III domain-containing protein" evidence="2">
    <location>
        <begin position="21"/>
        <end position="381"/>
    </location>
</feature>
<evidence type="ECO:0000313" key="4">
    <source>
        <dbReference type="Proteomes" id="UP001519654"/>
    </source>
</evidence>
<keyword evidence="1" id="KW-0812">Transmembrane</keyword>
<dbReference type="RefSeq" id="WP_215788978.1">
    <property type="nucleotide sequence ID" value="NZ_JAHKKG010000006.1"/>
</dbReference>
<protein>
    <recommendedName>
        <fullName evidence="5">Fibronectin type III domain-containing protein</fullName>
    </recommendedName>
</protein>
<reference evidence="3 4" key="1">
    <citation type="submission" date="2021-06" db="EMBL/GenBank/DDBJ databases">
        <title>Actinoplanes lichenicola sp. nov., and Actinoplanes ovalisporus sp. nov., isolated from lichen in Thailand.</title>
        <authorList>
            <person name="Saeng-In P."/>
            <person name="Kanchanasin P."/>
            <person name="Yuki M."/>
            <person name="Kudo T."/>
            <person name="Ohkuma M."/>
            <person name="Phongsopitanun W."/>
            <person name="Tanasupawat S."/>
        </authorList>
    </citation>
    <scope>NUCLEOTIDE SEQUENCE [LARGE SCALE GENOMIC DNA]</scope>
    <source>
        <strain evidence="3 4">NBRC 110975</strain>
    </source>
</reference>
<evidence type="ECO:0000256" key="1">
    <source>
        <dbReference type="SAM" id="Phobius"/>
    </source>
</evidence>
<evidence type="ECO:0008006" key="5">
    <source>
        <dbReference type="Google" id="ProtNLM"/>
    </source>
</evidence>
<keyword evidence="2" id="KW-0732">Signal</keyword>
<dbReference type="Proteomes" id="UP001519654">
    <property type="component" value="Unassembled WGS sequence"/>
</dbReference>
<gene>
    <name evidence="3" type="ORF">KOI35_19725</name>
</gene>
<evidence type="ECO:0000313" key="3">
    <source>
        <dbReference type="EMBL" id="MBU2665743.1"/>
    </source>
</evidence>
<sequence length="381" mass="39342">MIGNIAAVLALTAGSPVALLAPTEPAPTNVTLAWTSAAHTEAVITWDETGDVRNQIDIVFADGRTTHIASKFAEAGQPNRVPLFAGLFDQDYRILVRVVDADGAELSEPASSPEFDTDREPAATITLVQPREDGSILMRWKPGAYTDPNPGDPLDVPADLPYRYRPVASQPSFNEYDQLAEPTTETSFVVPAREAPMRVGLRNVPNEWYGYNGISAAVEGTKLTGVVTATGGTVRATGKAVRTVRACDPGPCWTEDNADNGRALTLQSRAGAGSPWQTVATGRTRADGSYSLAGDFAGAAGYRVVAPAVSATGEGTARTFAATPVVAVAGGDGPAGGGGGGSGGGGLPITGTPVMWIAIGGGLLVLLGVLFAVLGRRTRQK</sequence>